<organism evidence="2 3">
    <name type="scientific">Tahibacter aquaticus</name>
    <dbReference type="NCBI Taxonomy" id="520092"/>
    <lineage>
        <taxon>Bacteria</taxon>
        <taxon>Pseudomonadati</taxon>
        <taxon>Pseudomonadota</taxon>
        <taxon>Gammaproteobacteria</taxon>
        <taxon>Lysobacterales</taxon>
        <taxon>Rhodanobacteraceae</taxon>
        <taxon>Tahibacter</taxon>
    </lineage>
</organism>
<sequence>MPTIVLATALARWLSPPPSGEPRFAVTGTSLKPALDELFGLHPQLRGYVMDEHGRLRAQVAIVIDGQNLDDKTRLHTPLDDDSEVYLRQSPSAG</sequence>
<dbReference type="InterPro" id="IPR052045">
    <property type="entry name" value="Sulfur_Carrier/Prot_Modifier"/>
</dbReference>
<dbReference type="Gene3D" id="3.10.20.30">
    <property type="match status" value="1"/>
</dbReference>
<keyword evidence="3" id="KW-1185">Reference proteome</keyword>
<dbReference type="Proteomes" id="UP000295293">
    <property type="component" value="Unassembled WGS sequence"/>
</dbReference>
<dbReference type="RefSeq" id="WP_133819396.1">
    <property type="nucleotide sequence ID" value="NZ_SNZH01000008.1"/>
</dbReference>
<comment type="caution">
    <text evidence="2">The sequence shown here is derived from an EMBL/GenBank/DDBJ whole genome shotgun (WGS) entry which is preliminary data.</text>
</comment>
<accession>A0A4V3DM40</accession>
<name>A0A4V3DM40_9GAMM</name>
<feature type="region of interest" description="Disordered" evidence="1">
    <location>
        <begin position="71"/>
        <end position="94"/>
    </location>
</feature>
<dbReference type="InterPro" id="IPR012675">
    <property type="entry name" value="Beta-grasp_dom_sf"/>
</dbReference>
<reference evidence="2 3" key="1">
    <citation type="submission" date="2019-03" db="EMBL/GenBank/DDBJ databases">
        <title>Genomic Encyclopedia of Type Strains, Phase IV (KMG-IV): sequencing the most valuable type-strain genomes for metagenomic binning, comparative biology and taxonomic classification.</title>
        <authorList>
            <person name="Goeker M."/>
        </authorList>
    </citation>
    <scope>NUCLEOTIDE SEQUENCE [LARGE SCALE GENOMIC DNA]</scope>
    <source>
        <strain evidence="2 3">DSM 21667</strain>
    </source>
</reference>
<dbReference type="PANTHER" id="PTHR38031">
    <property type="entry name" value="SULFUR CARRIER PROTEIN SLR0821-RELATED"/>
    <property type="match status" value="1"/>
</dbReference>
<dbReference type="InterPro" id="IPR016155">
    <property type="entry name" value="Mopterin_synth/thiamin_S_b"/>
</dbReference>
<dbReference type="AlphaFoldDB" id="A0A4V3DM40"/>
<proteinExistence type="predicted"/>
<evidence type="ECO:0000313" key="3">
    <source>
        <dbReference type="Proteomes" id="UP000295293"/>
    </source>
</evidence>
<dbReference type="OrthoDB" id="6894792at2"/>
<dbReference type="EMBL" id="SNZH01000008">
    <property type="protein sequence ID" value="TDR42576.1"/>
    <property type="molecule type" value="Genomic_DNA"/>
</dbReference>
<dbReference type="SUPFAM" id="SSF54285">
    <property type="entry name" value="MoaD/ThiS"/>
    <property type="match status" value="1"/>
</dbReference>
<dbReference type="PANTHER" id="PTHR38031:SF1">
    <property type="entry name" value="SULFUR CARRIER PROTEIN CYSO"/>
    <property type="match status" value="1"/>
</dbReference>
<gene>
    <name evidence="2" type="ORF">DFR29_108163</name>
</gene>
<protein>
    <submittedName>
        <fullName evidence="2">Molybdopterin synthase subunit MoaD</fullName>
    </submittedName>
</protein>
<evidence type="ECO:0000256" key="1">
    <source>
        <dbReference type="SAM" id="MobiDB-lite"/>
    </source>
</evidence>
<evidence type="ECO:0000313" key="2">
    <source>
        <dbReference type="EMBL" id="TDR42576.1"/>
    </source>
</evidence>